<dbReference type="Pfam" id="PF21205">
    <property type="entry name" value="Rep3_C"/>
    <property type="match status" value="1"/>
</dbReference>
<keyword evidence="4" id="KW-1185">Reference proteome</keyword>
<dbReference type="InterPro" id="IPR000525">
    <property type="entry name" value="Initiator_Rep_WH1"/>
</dbReference>
<organism evidence="3 4">
    <name type="scientific">Dyadobacter flavalbus</name>
    <dbReference type="NCBI Taxonomy" id="2579942"/>
    <lineage>
        <taxon>Bacteria</taxon>
        <taxon>Pseudomonadati</taxon>
        <taxon>Bacteroidota</taxon>
        <taxon>Cytophagia</taxon>
        <taxon>Cytophagales</taxon>
        <taxon>Spirosomataceae</taxon>
        <taxon>Dyadobacter</taxon>
    </lineage>
</organism>
<name>A0A5M8QTH8_9BACT</name>
<dbReference type="AlphaFoldDB" id="A0A5M8QTH8"/>
<dbReference type="EMBL" id="VBSN01000037">
    <property type="protein sequence ID" value="KAA6439567.1"/>
    <property type="molecule type" value="Genomic_DNA"/>
</dbReference>
<dbReference type="Proteomes" id="UP000323994">
    <property type="component" value="Unassembled WGS sequence"/>
</dbReference>
<sequence length="313" mass="36606">MREETPSLEKVVLQHNAITSGRYEYNATQLDIMFMLIAQLGKDDLPDKIYKIYIKDIESLTGKQWNHQQFKLATEGLGSRTFSIQLENRFRQMWMFQHVDYIDGAAHIEVRLSESMRPYLFDLKNNYTRYKLKAALACTSKHSKRLYQFACQWRSVGVATMRIGELKEMLYLKDPKGIEKEEYTDISTFKKRVLDVAKREINQSTDINFDYKLIKEGRAYTKIKILVNLQEVSQTLIDFNEPIDYQLNVKAIMAYGINEQIAKIIAKKNFKEFEKVVSEVKEGVRTKKIKLDKDLPSYIIGTLQKKGILKTKI</sequence>
<dbReference type="InterPro" id="IPR036388">
    <property type="entry name" value="WH-like_DNA-bd_sf"/>
</dbReference>
<evidence type="ECO:0000313" key="3">
    <source>
        <dbReference type="EMBL" id="KAA6439567.1"/>
    </source>
</evidence>
<evidence type="ECO:0000313" key="4">
    <source>
        <dbReference type="Proteomes" id="UP000323994"/>
    </source>
</evidence>
<dbReference type="Gene3D" id="1.10.10.10">
    <property type="entry name" value="Winged helix-like DNA-binding domain superfamily/Winged helix DNA-binding domain"/>
    <property type="match status" value="2"/>
</dbReference>
<dbReference type="OrthoDB" id="865739at2"/>
<dbReference type="GO" id="GO:0003887">
    <property type="term" value="F:DNA-directed DNA polymerase activity"/>
    <property type="evidence" value="ECO:0007669"/>
    <property type="project" value="InterPro"/>
</dbReference>
<dbReference type="RefSeq" id="WP_139012234.1">
    <property type="nucleotide sequence ID" value="NZ_VBSN01000037.1"/>
</dbReference>
<dbReference type="Pfam" id="PF01051">
    <property type="entry name" value="Rep3_N"/>
    <property type="match status" value="1"/>
</dbReference>
<dbReference type="InterPro" id="IPR036390">
    <property type="entry name" value="WH_DNA-bd_sf"/>
</dbReference>
<feature type="domain" description="Initiator Rep protein WH1" evidence="2">
    <location>
        <begin position="12"/>
        <end position="150"/>
    </location>
</feature>
<dbReference type="SUPFAM" id="SSF46785">
    <property type="entry name" value="Winged helix' DNA-binding domain"/>
    <property type="match status" value="2"/>
</dbReference>
<accession>A0A5M8QTH8</accession>
<comment type="caution">
    <text evidence="3">The sequence shown here is derived from an EMBL/GenBank/DDBJ whole genome shotgun (WGS) entry which is preliminary data.</text>
</comment>
<evidence type="ECO:0000259" key="2">
    <source>
        <dbReference type="Pfam" id="PF01051"/>
    </source>
</evidence>
<gene>
    <name evidence="3" type="ORF">FEM33_11845</name>
</gene>
<protein>
    <submittedName>
        <fullName evidence="3">Replication initiation protein</fullName>
    </submittedName>
</protein>
<comment type="similarity">
    <text evidence="1">Belongs to the initiator RepB protein family.</text>
</comment>
<reference evidence="3 4" key="1">
    <citation type="submission" date="2019-05" db="EMBL/GenBank/DDBJ databases">
        <authorList>
            <person name="Qu J.-H."/>
        </authorList>
    </citation>
    <scope>NUCLEOTIDE SEQUENCE [LARGE SCALE GENOMIC DNA]</scope>
    <source>
        <strain evidence="3 4">NS28</strain>
    </source>
</reference>
<proteinExistence type="inferred from homology"/>
<evidence type="ECO:0000256" key="1">
    <source>
        <dbReference type="ARBA" id="ARBA00038283"/>
    </source>
</evidence>
<dbReference type="GO" id="GO:0006270">
    <property type="term" value="P:DNA replication initiation"/>
    <property type="evidence" value="ECO:0007669"/>
    <property type="project" value="InterPro"/>
</dbReference>